<dbReference type="EMBL" id="SIMR01000001">
    <property type="protein sequence ID" value="TBC17375.1"/>
    <property type="molecule type" value="Genomic_DNA"/>
</dbReference>
<evidence type="ECO:0000313" key="2">
    <source>
        <dbReference type="EMBL" id="TBC17375.1"/>
    </source>
</evidence>
<sequence>MALISSASGVGRQPPKPPPGARSGNHASFVFLKSNSSCIAGTKCRHFRHFHCPDKLAGRRRMPCDLNFPKDVQIFDMAFVERVSMVSITRRAAS</sequence>
<dbReference type="AlphaFoldDB" id="A0AB38I9Q1"/>
<name>A0AB38I9Q1_9HYPH</name>
<proteinExistence type="predicted"/>
<feature type="region of interest" description="Disordered" evidence="1">
    <location>
        <begin position="1"/>
        <end position="26"/>
    </location>
</feature>
<accession>A0AB38I9Q1</accession>
<reference evidence="2 3" key="1">
    <citation type="submission" date="2019-02" db="EMBL/GenBank/DDBJ databases">
        <title>The genomic architecture of introgression among sibling species of bacteria.</title>
        <authorList>
            <person name="Cavassim M.I.A."/>
            <person name="Moeskjaer S."/>
            <person name="Moslemi C."/>
            <person name="Fields B."/>
            <person name="Bachmann A."/>
            <person name="Vilhjalmsson B."/>
            <person name="Schierup M.H."/>
            <person name="Young J.P.W."/>
            <person name="Andersen S.U."/>
        </authorList>
    </citation>
    <scope>NUCLEOTIDE SEQUENCE [LARGE SCALE GENOMIC DNA]</scope>
    <source>
        <strain evidence="2 3">SM92</strain>
    </source>
</reference>
<evidence type="ECO:0000256" key="1">
    <source>
        <dbReference type="SAM" id="MobiDB-lite"/>
    </source>
</evidence>
<gene>
    <name evidence="2" type="ORF">ELH40_21730</name>
</gene>
<dbReference type="Proteomes" id="UP000294215">
    <property type="component" value="Unassembled WGS sequence"/>
</dbReference>
<evidence type="ECO:0000313" key="3">
    <source>
        <dbReference type="Proteomes" id="UP000294215"/>
    </source>
</evidence>
<protein>
    <submittedName>
        <fullName evidence="2">Uncharacterized protein</fullName>
    </submittedName>
</protein>
<organism evidence="2 3">
    <name type="scientific">Rhizobium ruizarguesonis</name>
    <dbReference type="NCBI Taxonomy" id="2081791"/>
    <lineage>
        <taxon>Bacteria</taxon>
        <taxon>Pseudomonadati</taxon>
        <taxon>Pseudomonadota</taxon>
        <taxon>Alphaproteobacteria</taxon>
        <taxon>Hyphomicrobiales</taxon>
        <taxon>Rhizobiaceae</taxon>
        <taxon>Rhizobium/Agrobacterium group</taxon>
        <taxon>Rhizobium</taxon>
    </lineage>
</organism>
<comment type="caution">
    <text evidence="2">The sequence shown here is derived from an EMBL/GenBank/DDBJ whole genome shotgun (WGS) entry which is preliminary data.</text>
</comment>